<evidence type="ECO:0000256" key="7">
    <source>
        <dbReference type="SAM" id="Phobius"/>
    </source>
</evidence>
<feature type="transmembrane region" description="Helical" evidence="7">
    <location>
        <begin position="269"/>
        <end position="288"/>
    </location>
</feature>
<feature type="transmembrane region" description="Helical" evidence="7">
    <location>
        <begin position="181"/>
        <end position="200"/>
    </location>
</feature>
<proteinExistence type="predicted"/>
<accession>A0ABW5BL48</accession>
<evidence type="ECO:0000259" key="8">
    <source>
        <dbReference type="PROSITE" id="PS50893"/>
    </source>
</evidence>
<feature type="domain" description="ABC transporter" evidence="8">
    <location>
        <begin position="360"/>
        <end position="596"/>
    </location>
</feature>
<dbReference type="Proteomes" id="UP001597294">
    <property type="component" value="Unassembled WGS sequence"/>
</dbReference>
<dbReference type="InterPro" id="IPR027417">
    <property type="entry name" value="P-loop_NTPase"/>
</dbReference>
<name>A0ABW5BL48_9PROT</name>
<evidence type="ECO:0000256" key="3">
    <source>
        <dbReference type="ARBA" id="ARBA00022741"/>
    </source>
</evidence>
<dbReference type="Gene3D" id="3.40.50.300">
    <property type="entry name" value="P-loop containing nucleotide triphosphate hydrolases"/>
    <property type="match status" value="1"/>
</dbReference>
<feature type="transmembrane region" description="Helical" evidence="7">
    <location>
        <begin position="153"/>
        <end position="175"/>
    </location>
</feature>
<dbReference type="SMART" id="SM00382">
    <property type="entry name" value="AAA"/>
    <property type="match status" value="1"/>
</dbReference>
<dbReference type="Pfam" id="PF00005">
    <property type="entry name" value="ABC_tran"/>
    <property type="match status" value="1"/>
</dbReference>
<protein>
    <submittedName>
        <fullName evidence="10">ABC transporter ATP-binding protein</fullName>
    </submittedName>
</protein>
<feature type="transmembrane region" description="Helical" evidence="7">
    <location>
        <begin position="77"/>
        <end position="102"/>
    </location>
</feature>
<dbReference type="SUPFAM" id="SSF90123">
    <property type="entry name" value="ABC transporter transmembrane region"/>
    <property type="match status" value="1"/>
</dbReference>
<evidence type="ECO:0000313" key="11">
    <source>
        <dbReference type="Proteomes" id="UP001597294"/>
    </source>
</evidence>
<keyword evidence="3" id="KW-0547">Nucleotide-binding</keyword>
<evidence type="ECO:0000256" key="2">
    <source>
        <dbReference type="ARBA" id="ARBA00022692"/>
    </source>
</evidence>
<dbReference type="PROSITE" id="PS00211">
    <property type="entry name" value="ABC_TRANSPORTER_1"/>
    <property type="match status" value="1"/>
</dbReference>
<dbReference type="PANTHER" id="PTHR24221:SF632">
    <property type="entry name" value="ATP-DEPENDENT LIPID A-CORE FLIPPASE"/>
    <property type="match status" value="1"/>
</dbReference>
<keyword evidence="6 7" id="KW-0472">Membrane</keyword>
<dbReference type="EMBL" id="JBHUII010000007">
    <property type="protein sequence ID" value="MFD2206867.1"/>
    <property type="molecule type" value="Genomic_DNA"/>
</dbReference>
<evidence type="ECO:0000313" key="10">
    <source>
        <dbReference type="EMBL" id="MFD2206867.1"/>
    </source>
</evidence>
<keyword evidence="4 10" id="KW-0067">ATP-binding</keyword>
<dbReference type="GO" id="GO:0005524">
    <property type="term" value="F:ATP binding"/>
    <property type="evidence" value="ECO:0007669"/>
    <property type="project" value="UniProtKB-KW"/>
</dbReference>
<dbReference type="InterPro" id="IPR036640">
    <property type="entry name" value="ABC1_TM_sf"/>
</dbReference>
<reference evidence="11" key="1">
    <citation type="journal article" date="2019" name="Int. J. Syst. Evol. Microbiol.">
        <title>The Global Catalogue of Microorganisms (GCM) 10K type strain sequencing project: providing services to taxonomists for standard genome sequencing and annotation.</title>
        <authorList>
            <consortium name="The Broad Institute Genomics Platform"/>
            <consortium name="The Broad Institute Genome Sequencing Center for Infectious Disease"/>
            <person name="Wu L."/>
            <person name="Ma J."/>
        </authorList>
    </citation>
    <scope>NUCLEOTIDE SEQUENCE [LARGE SCALE GENOMIC DNA]</scope>
    <source>
        <strain evidence="11">CGMCC 4.7192</strain>
    </source>
</reference>
<dbReference type="InterPro" id="IPR039421">
    <property type="entry name" value="Type_1_exporter"/>
</dbReference>
<organism evidence="10 11">
    <name type="scientific">Kiloniella antarctica</name>
    <dbReference type="NCBI Taxonomy" id="1550907"/>
    <lineage>
        <taxon>Bacteria</taxon>
        <taxon>Pseudomonadati</taxon>
        <taxon>Pseudomonadota</taxon>
        <taxon>Alphaproteobacteria</taxon>
        <taxon>Rhodospirillales</taxon>
        <taxon>Kiloniellaceae</taxon>
        <taxon>Kiloniella</taxon>
    </lineage>
</organism>
<feature type="domain" description="ABC transmembrane type-1" evidence="9">
    <location>
        <begin position="24"/>
        <end position="322"/>
    </location>
</feature>
<keyword evidence="5 7" id="KW-1133">Transmembrane helix</keyword>
<sequence>MYMISEFRNLYNLLDLSTRRRLPVSAFFGVLISIFEMLGLSMVMPFLVIVAEPDNSERFGWLIAIVSPFGAETKEEVLLYIGVGMAGMFMLKNVLVIFVSWWQTRFLAEGESKLSINLVRRYTELPYLDVTARNSSELIRNAVNNVQMAISSFLLATLSLVTELLIVCGVALVIFLANAKLALGLVVFFSIVVVVFYAPLRNRFSILGEGLMRNNFLILKALKEGIGAIKEVRILNREKYFLDTFSAHRTTLGQLRAQHSFLTSIGRPYLEIMMLLGIGIAATTILSGLEIGEIIGVIGLVGAAGLRVMPSVNRILTLLQQIRVALPSVRITIKEFKMTEGEKRSGYESDIINTKLQKGIEVCDLHFSYPERDVPALKGLSLIIPTGRSVGIVGASGSGKSTLVNVMLGLIDPGKGNVLIDGVDIRKDLSEWRQRVGYVPQSVYLTDATVRGNVAFGVPDGEIKEELLSRALRLAHFDEVLADLPMGLDTVIGEEGVRLSGGQRQRIGIARALYNNPDVLIFDEATSALDNMTESKISRMIHDLSGTKTIIIIAHRLSTIQNCNNVVMLRDGKKISEGSFDNLAEECDDFKVLLESGGL</sequence>
<evidence type="ECO:0000259" key="9">
    <source>
        <dbReference type="PROSITE" id="PS50929"/>
    </source>
</evidence>
<dbReference type="InterPro" id="IPR017871">
    <property type="entry name" value="ABC_transporter-like_CS"/>
</dbReference>
<dbReference type="PROSITE" id="PS50929">
    <property type="entry name" value="ABC_TM1F"/>
    <property type="match status" value="1"/>
</dbReference>
<feature type="transmembrane region" description="Helical" evidence="7">
    <location>
        <begin position="26"/>
        <end position="51"/>
    </location>
</feature>
<evidence type="ECO:0000256" key="4">
    <source>
        <dbReference type="ARBA" id="ARBA00022840"/>
    </source>
</evidence>
<evidence type="ECO:0000256" key="1">
    <source>
        <dbReference type="ARBA" id="ARBA00004651"/>
    </source>
</evidence>
<keyword evidence="11" id="KW-1185">Reference proteome</keyword>
<dbReference type="SUPFAM" id="SSF52540">
    <property type="entry name" value="P-loop containing nucleoside triphosphate hydrolases"/>
    <property type="match status" value="1"/>
</dbReference>
<comment type="subcellular location">
    <subcellularLocation>
        <location evidence="1">Cell membrane</location>
        <topology evidence="1">Multi-pass membrane protein</topology>
    </subcellularLocation>
</comment>
<dbReference type="RefSeq" id="WP_380252925.1">
    <property type="nucleotide sequence ID" value="NZ_JBHUII010000007.1"/>
</dbReference>
<dbReference type="InterPro" id="IPR003593">
    <property type="entry name" value="AAA+_ATPase"/>
</dbReference>
<dbReference type="PANTHER" id="PTHR24221">
    <property type="entry name" value="ATP-BINDING CASSETTE SUB-FAMILY B"/>
    <property type="match status" value="1"/>
</dbReference>
<dbReference type="InterPro" id="IPR011527">
    <property type="entry name" value="ABC1_TM_dom"/>
</dbReference>
<evidence type="ECO:0000256" key="5">
    <source>
        <dbReference type="ARBA" id="ARBA00022989"/>
    </source>
</evidence>
<gene>
    <name evidence="10" type="ORF">ACFSKO_14645</name>
</gene>
<evidence type="ECO:0000256" key="6">
    <source>
        <dbReference type="ARBA" id="ARBA00023136"/>
    </source>
</evidence>
<comment type="caution">
    <text evidence="10">The sequence shown here is derived from an EMBL/GenBank/DDBJ whole genome shotgun (WGS) entry which is preliminary data.</text>
</comment>
<dbReference type="InterPro" id="IPR003439">
    <property type="entry name" value="ABC_transporter-like_ATP-bd"/>
</dbReference>
<dbReference type="Gene3D" id="1.20.1560.10">
    <property type="entry name" value="ABC transporter type 1, transmembrane domain"/>
    <property type="match status" value="1"/>
</dbReference>
<keyword evidence="2 7" id="KW-0812">Transmembrane</keyword>
<dbReference type="PROSITE" id="PS50893">
    <property type="entry name" value="ABC_TRANSPORTER_2"/>
    <property type="match status" value="1"/>
</dbReference>